<reference evidence="1 2" key="1">
    <citation type="journal article" date="2013" name="Fungal Biol.">
        <title>Analysis of microsatellite markers in the genome of the plant pathogen Ceratocystis fimbriata.</title>
        <authorList>
            <person name="Simpson M.C."/>
            <person name="Wilken P.M."/>
            <person name="Coetzee M.P."/>
            <person name="Wingfield M.J."/>
            <person name="Wingfield B.D."/>
        </authorList>
    </citation>
    <scope>NUCLEOTIDE SEQUENCE [LARGE SCALE GENOMIC DNA]</scope>
    <source>
        <strain evidence="1 2">CBS 114723</strain>
    </source>
</reference>
<organism evidence="1 2">
    <name type="scientific">Ceratocystis fimbriata CBS 114723</name>
    <dbReference type="NCBI Taxonomy" id="1035309"/>
    <lineage>
        <taxon>Eukaryota</taxon>
        <taxon>Fungi</taxon>
        <taxon>Dikarya</taxon>
        <taxon>Ascomycota</taxon>
        <taxon>Pezizomycotina</taxon>
        <taxon>Sordariomycetes</taxon>
        <taxon>Hypocreomycetidae</taxon>
        <taxon>Microascales</taxon>
        <taxon>Ceratocystidaceae</taxon>
        <taxon>Ceratocystis</taxon>
    </lineage>
</organism>
<protein>
    <submittedName>
        <fullName evidence="1">Uncharacterized protein</fullName>
    </submittedName>
</protein>
<comment type="caution">
    <text evidence="1">The sequence shown here is derived from an EMBL/GenBank/DDBJ whole genome shotgun (WGS) entry which is preliminary data.</text>
</comment>
<evidence type="ECO:0000313" key="1">
    <source>
        <dbReference type="EMBL" id="PHH55667.1"/>
    </source>
</evidence>
<accession>A0A2C5XGS1</accession>
<dbReference type="AlphaFoldDB" id="A0A2C5XGS1"/>
<dbReference type="EMBL" id="APWK03000009">
    <property type="protein sequence ID" value="PHH55667.1"/>
    <property type="molecule type" value="Genomic_DNA"/>
</dbReference>
<proteinExistence type="predicted"/>
<keyword evidence="2" id="KW-1185">Reference proteome</keyword>
<dbReference type="Proteomes" id="UP000222788">
    <property type="component" value="Unassembled WGS sequence"/>
</dbReference>
<sequence length="51" mass="5725">MTYDLASSTRSFCHARTLQISRPAKAKAHEFELLMQRSLRDAASEIPTTVS</sequence>
<gene>
    <name evidence="1" type="ORF">CFIMG_000852RA</name>
</gene>
<reference evidence="1 2" key="2">
    <citation type="journal article" date="2013" name="IMA Fungus">
        <title>IMA Genome-F 1: Ceratocystis fimbriata: Draft nuclear genome sequence for the plant pathogen, Ceratocystis fimbriata.</title>
        <authorList>
            <person name="Wilken P.M."/>
            <person name="Steenkamp E.T."/>
            <person name="Wingfield M.J."/>
            <person name="de Beer Z.W."/>
            <person name="Wingfield B.D."/>
        </authorList>
    </citation>
    <scope>NUCLEOTIDE SEQUENCE [LARGE SCALE GENOMIC DNA]</scope>
    <source>
        <strain evidence="1 2">CBS 114723</strain>
    </source>
</reference>
<name>A0A2C5XGS1_9PEZI</name>
<evidence type="ECO:0000313" key="2">
    <source>
        <dbReference type="Proteomes" id="UP000222788"/>
    </source>
</evidence>